<protein>
    <submittedName>
        <fullName evidence="7">O-antigen ligase family protein</fullName>
    </submittedName>
</protein>
<organism evidence="7 8">
    <name type="scientific">Pedobacter panaciterrae</name>
    <dbReference type="NCBI Taxonomy" id="363849"/>
    <lineage>
        <taxon>Bacteria</taxon>
        <taxon>Pseudomonadati</taxon>
        <taxon>Bacteroidota</taxon>
        <taxon>Sphingobacteriia</taxon>
        <taxon>Sphingobacteriales</taxon>
        <taxon>Sphingobacteriaceae</taxon>
        <taxon>Pedobacter</taxon>
    </lineage>
</organism>
<keyword evidence="4 5" id="KW-0472">Membrane</keyword>
<dbReference type="PANTHER" id="PTHR37422:SF17">
    <property type="entry name" value="O-ANTIGEN LIGASE"/>
    <property type="match status" value="1"/>
</dbReference>
<dbReference type="PANTHER" id="PTHR37422">
    <property type="entry name" value="TEICHURONIC ACID BIOSYNTHESIS PROTEIN TUAE"/>
    <property type="match status" value="1"/>
</dbReference>
<comment type="caution">
    <text evidence="7">The sequence shown here is derived from an EMBL/GenBank/DDBJ whole genome shotgun (WGS) entry which is preliminary data.</text>
</comment>
<dbReference type="RefSeq" id="WP_337718070.1">
    <property type="nucleotide sequence ID" value="NZ_JBBEUB010000014.1"/>
</dbReference>
<evidence type="ECO:0000259" key="6">
    <source>
        <dbReference type="Pfam" id="PF04932"/>
    </source>
</evidence>
<feature type="transmembrane region" description="Helical" evidence="5">
    <location>
        <begin position="12"/>
        <end position="34"/>
    </location>
</feature>
<feature type="transmembrane region" description="Helical" evidence="5">
    <location>
        <begin position="71"/>
        <end position="89"/>
    </location>
</feature>
<feature type="transmembrane region" description="Helical" evidence="5">
    <location>
        <begin position="267"/>
        <end position="288"/>
    </location>
</feature>
<evidence type="ECO:0000256" key="1">
    <source>
        <dbReference type="ARBA" id="ARBA00004141"/>
    </source>
</evidence>
<feature type="transmembrane region" description="Helical" evidence="5">
    <location>
        <begin position="46"/>
        <end position="65"/>
    </location>
</feature>
<keyword evidence="7" id="KW-0436">Ligase</keyword>
<keyword evidence="3 5" id="KW-1133">Transmembrane helix</keyword>
<feature type="domain" description="O-antigen ligase-related" evidence="6">
    <location>
        <begin position="233"/>
        <end position="371"/>
    </location>
</feature>
<dbReference type="Pfam" id="PF04932">
    <property type="entry name" value="Wzy_C"/>
    <property type="match status" value="1"/>
</dbReference>
<feature type="transmembrane region" description="Helical" evidence="5">
    <location>
        <begin position="199"/>
        <end position="217"/>
    </location>
</feature>
<dbReference type="GO" id="GO:0016874">
    <property type="term" value="F:ligase activity"/>
    <property type="evidence" value="ECO:0007669"/>
    <property type="project" value="UniProtKB-KW"/>
</dbReference>
<name>A0ABU8NTT2_9SPHI</name>
<evidence type="ECO:0000256" key="5">
    <source>
        <dbReference type="SAM" id="Phobius"/>
    </source>
</evidence>
<feature type="transmembrane region" description="Helical" evidence="5">
    <location>
        <begin position="101"/>
        <end position="119"/>
    </location>
</feature>
<evidence type="ECO:0000313" key="8">
    <source>
        <dbReference type="Proteomes" id="UP001378956"/>
    </source>
</evidence>
<keyword evidence="2 5" id="KW-0812">Transmembrane</keyword>
<feature type="transmembrane region" description="Helical" evidence="5">
    <location>
        <begin position="418"/>
        <end position="437"/>
    </location>
</feature>
<gene>
    <name evidence="7" type="ORF">WAE58_24715</name>
</gene>
<keyword evidence="8" id="KW-1185">Reference proteome</keyword>
<feature type="transmembrane region" description="Helical" evidence="5">
    <location>
        <begin position="131"/>
        <end position="151"/>
    </location>
</feature>
<dbReference type="InterPro" id="IPR051533">
    <property type="entry name" value="WaaL-like"/>
</dbReference>
<evidence type="ECO:0000256" key="4">
    <source>
        <dbReference type="ARBA" id="ARBA00023136"/>
    </source>
</evidence>
<evidence type="ECO:0000256" key="3">
    <source>
        <dbReference type="ARBA" id="ARBA00022989"/>
    </source>
</evidence>
<accession>A0ABU8NTT2</accession>
<dbReference type="InterPro" id="IPR007016">
    <property type="entry name" value="O-antigen_ligase-rel_domated"/>
</dbReference>
<proteinExistence type="predicted"/>
<reference evidence="7 8" key="1">
    <citation type="submission" date="2024-03" db="EMBL/GenBank/DDBJ databases">
        <title>Sequence of Lycoming College Course Isolates.</title>
        <authorList>
            <person name="Plotts O."/>
            <person name="Newman J."/>
        </authorList>
    </citation>
    <scope>NUCLEOTIDE SEQUENCE [LARGE SCALE GENOMIC DNA]</scope>
    <source>
        <strain evidence="7 8">CJB-3</strain>
    </source>
</reference>
<dbReference type="EMBL" id="JBBEUB010000014">
    <property type="protein sequence ID" value="MEJ2905670.1"/>
    <property type="molecule type" value="Genomic_DNA"/>
</dbReference>
<evidence type="ECO:0000313" key="7">
    <source>
        <dbReference type="EMBL" id="MEJ2905670.1"/>
    </source>
</evidence>
<evidence type="ECO:0000256" key="2">
    <source>
        <dbReference type="ARBA" id="ARBA00022692"/>
    </source>
</evidence>
<comment type="subcellular location">
    <subcellularLocation>
        <location evidence="1">Membrane</location>
        <topology evidence="1">Multi-pass membrane protein</topology>
    </subcellularLocation>
</comment>
<sequence length="450" mass="50361">MAVREILRGNASGLLLFMIFGLSIYTTTMSVTFMLGLKSIIPTMQFFKEALIFGVLLLNLANLKYRPRFHLIDYTIMAFLLYLILYALLPIGEQGLFDRLIALKSTAFYIMVYFVGRTIDAKEVYINKYFNYLVLLTIAAGAVLVVELLMYQQLQLRTGYAEYNYYFFNAEPSGQYGISTTFDSDSGYRRFASFFTNPLELAAASIISLAVIAGLYTTDNNKFRINTVGMLGLGASFLAILFALSRAPLASYFVVTYVYALLTKRKAITHIIHLGFCAVAIYVAYLFWQFEQNHEGIIQILVNTIDFSDPSSIGHLQQWVEGVLAIINNPMGLGLGSSGRVAGTLGENVGGENQYIIIGVQAGIIALLLYLCIYVMVIRTGIKWLPKLKGKERQVCLTVLLIKIGFIIPSLTSEFEGSAYISYINWFLTGLLINMIMKPMITQTQPTDDH</sequence>
<dbReference type="Proteomes" id="UP001378956">
    <property type="component" value="Unassembled WGS sequence"/>
</dbReference>
<feature type="transmembrane region" description="Helical" evidence="5">
    <location>
        <begin position="355"/>
        <end position="375"/>
    </location>
</feature>